<name>A0A1T5K0F6_9GAMM</name>
<keyword evidence="2" id="KW-1185">Reference proteome</keyword>
<dbReference type="Proteomes" id="UP000190341">
    <property type="component" value="Unassembled WGS sequence"/>
</dbReference>
<dbReference type="AlphaFoldDB" id="A0A1T5K0F6"/>
<dbReference type="STRING" id="428993.SAMN06296058_1246"/>
<organism evidence="1 2">
    <name type="scientific">Pseudoxanthomonas indica</name>
    <dbReference type="NCBI Taxonomy" id="428993"/>
    <lineage>
        <taxon>Bacteria</taxon>
        <taxon>Pseudomonadati</taxon>
        <taxon>Pseudomonadota</taxon>
        <taxon>Gammaproteobacteria</taxon>
        <taxon>Lysobacterales</taxon>
        <taxon>Lysobacteraceae</taxon>
        <taxon>Pseudoxanthomonas</taxon>
    </lineage>
</organism>
<proteinExistence type="predicted"/>
<gene>
    <name evidence="1" type="ORF">SAMN06296058_1246</name>
</gene>
<reference evidence="1 2" key="1">
    <citation type="submission" date="2017-02" db="EMBL/GenBank/DDBJ databases">
        <authorList>
            <person name="Peterson S.W."/>
        </authorList>
    </citation>
    <scope>NUCLEOTIDE SEQUENCE [LARGE SCALE GENOMIC DNA]</scope>
    <source>
        <strain evidence="1 2">P15</strain>
    </source>
</reference>
<evidence type="ECO:0000313" key="2">
    <source>
        <dbReference type="Proteomes" id="UP000190341"/>
    </source>
</evidence>
<protein>
    <submittedName>
        <fullName evidence="1">Uncharacterized protein</fullName>
    </submittedName>
</protein>
<sequence>MQDMDVIEPQARVVEFRGERLEIRPLTIGSVPGIVRKASGLIDALMQAPWLIDEQATDAQTLDGILGLIADHGEALWEAVALAIGRDPLWVSGSDAAEFMDLAMAVLEVNRDFFTRRIAPLLGGLRLPAPGLGRTASSS</sequence>
<accession>A0A1T5K0F6</accession>
<evidence type="ECO:0000313" key="1">
    <source>
        <dbReference type="EMBL" id="SKC57146.1"/>
    </source>
</evidence>
<dbReference type="EMBL" id="FUZV01000001">
    <property type="protein sequence ID" value="SKC57146.1"/>
    <property type="molecule type" value="Genomic_DNA"/>
</dbReference>